<keyword evidence="2" id="KW-1185">Reference proteome</keyword>
<reference evidence="1 2" key="2">
    <citation type="journal article" date="2019" name="G3 (Bethesda)">
        <title>Hybrid Assembly of the Genome of the Entomopathogenic Nematode Steinernema carpocapsae Identifies the X-Chromosome.</title>
        <authorList>
            <person name="Serra L."/>
            <person name="Macchietto M."/>
            <person name="Macias-Munoz A."/>
            <person name="McGill C.J."/>
            <person name="Rodriguez I.M."/>
            <person name="Rodriguez B."/>
            <person name="Murad R."/>
            <person name="Mortazavi A."/>
        </authorList>
    </citation>
    <scope>NUCLEOTIDE SEQUENCE [LARGE SCALE GENOMIC DNA]</scope>
    <source>
        <strain evidence="1 2">ALL</strain>
    </source>
</reference>
<reference evidence="1 2" key="1">
    <citation type="journal article" date="2015" name="Genome Biol.">
        <title>Comparative genomics of Steinernema reveals deeply conserved gene regulatory networks.</title>
        <authorList>
            <person name="Dillman A.R."/>
            <person name="Macchietto M."/>
            <person name="Porter C.F."/>
            <person name="Rogers A."/>
            <person name="Williams B."/>
            <person name="Antoshechkin I."/>
            <person name="Lee M.M."/>
            <person name="Goodwin Z."/>
            <person name="Lu X."/>
            <person name="Lewis E.E."/>
            <person name="Goodrich-Blair H."/>
            <person name="Stock S.P."/>
            <person name="Adams B.J."/>
            <person name="Sternberg P.W."/>
            <person name="Mortazavi A."/>
        </authorList>
    </citation>
    <scope>NUCLEOTIDE SEQUENCE [LARGE SCALE GENOMIC DNA]</scope>
    <source>
        <strain evidence="1 2">ALL</strain>
    </source>
</reference>
<accession>A0A4U8UUY2</accession>
<comment type="caution">
    <text evidence="1">The sequence shown here is derived from an EMBL/GenBank/DDBJ whole genome shotgun (WGS) entry which is preliminary data.</text>
</comment>
<proteinExistence type="predicted"/>
<organism evidence="1 2">
    <name type="scientific">Steinernema carpocapsae</name>
    <name type="common">Entomopathogenic nematode</name>
    <dbReference type="NCBI Taxonomy" id="34508"/>
    <lineage>
        <taxon>Eukaryota</taxon>
        <taxon>Metazoa</taxon>
        <taxon>Ecdysozoa</taxon>
        <taxon>Nematoda</taxon>
        <taxon>Chromadorea</taxon>
        <taxon>Rhabditida</taxon>
        <taxon>Tylenchina</taxon>
        <taxon>Panagrolaimomorpha</taxon>
        <taxon>Strongyloidoidea</taxon>
        <taxon>Steinernematidae</taxon>
        <taxon>Steinernema</taxon>
    </lineage>
</organism>
<evidence type="ECO:0000313" key="2">
    <source>
        <dbReference type="Proteomes" id="UP000298663"/>
    </source>
</evidence>
<protein>
    <recommendedName>
        <fullName evidence="3">C2H2-type domain-containing protein</fullName>
    </recommendedName>
</protein>
<evidence type="ECO:0000313" key="1">
    <source>
        <dbReference type="EMBL" id="TMS35608.1"/>
    </source>
</evidence>
<gene>
    <name evidence="1" type="ORF">L596_002973</name>
</gene>
<name>A0A4U8UUY2_STECR</name>
<evidence type="ECO:0008006" key="3">
    <source>
        <dbReference type="Google" id="ProtNLM"/>
    </source>
</evidence>
<dbReference type="Proteomes" id="UP000298663">
    <property type="component" value="Unassembled WGS sequence"/>
</dbReference>
<dbReference type="EMBL" id="AZBU02000001">
    <property type="protein sequence ID" value="TMS35608.1"/>
    <property type="molecule type" value="Genomic_DNA"/>
</dbReference>
<sequence length="143" mass="16640">MNSVDEICRRLWTKKNESERTADSDSTLTVLKKEEEAEVPKITAPVHCLQEKCCLQNVVHFHCAQKECNFHSTKQIEMDAHFVKRHTKQTELPRFAFFPKNIACPLNCEFSSVRSHLHCNRCYEALLRMDKSEEHCCVIKSVS</sequence>
<dbReference type="AlphaFoldDB" id="A0A4U8UUY2"/>